<dbReference type="Pfam" id="PF16010">
    <property type="entry name" value="CDH-cyt"/>
    <property type="match status" value="1"/>
</dbReference>
<accession>A0A0D2CRK8</accession>
<dbReference type="RefSeq" id="XP_016252786.1">
    <property type="nucleotide sequence ID" value="XM_016390884.1"/>
</dbReference>
<dbReference type="SMART" id="SM00664">
    <property type="entry name" value="DoH"/>
    <property type="match status" value="1"/>
</dbReference>
<evidence type="ECO:0000256" key="7">
    <source>
        <dbReference type="SAM" id="MobiDB-lite"/>
    </source>
</evidence>
<dbReference type="HOGENOM" id="CLU_031471_1_0_1"/>
<keyword evidence="3 8" id="KW-0812">Transmembrane</keyword>
<evidence type="ECO:0000256" key="2">
    <source>
        <dbReference type="ARBA" id="ARBA00022448"/>
    </source>
</evidence>
<keyword evidence="4" id="KW-0249">Electron transport</keyword>
<dbReference type="Gene3D" id="2.60.40.1210">
    <property type="entry name" value="Cellobiose dehydrogenase, cytochrome domain"/>
    <property type="match status" value="1"/>
</dbReference>
<feature type="transmembrane region" description="Helical" evidence="8">
    <location>
        <begin position="278"/>
        <end position="298"/>
    </location>
</feature>
<dbReference type="GO" id="GO:0016020">
    <property type="term" value="C:membrane"/>
    <property type="evidence" value="ECO:0007669"/>
    <property type="project" value="UniProtKB-SubCell"/>
</dbReference>
<proteinExistence type="predicted"/>
<gene>
    <name evidence="11" type="ORF">PV07_04100</name>
</gene>
<dbReference type="VEuPathDB" id="FungiDB:PV07_04100"/>
<feature type="domain" description="DOMON" evidence="10">
    <location>
        <begin position="26"/>
        <end position="151"/>
    </location>
</feature>
<evidence type="ECO:0000256" key="9">
    <source>
        <dbReference type="SAM" id="SignalP"/>
    </source>
</evidence>
<evidence type="ECO:0000259" key="10">
    <source>
        <dbReference type="PROSITE" id="PS50836"/>
    </source>
</evidence>
<evidence type="ECO:0000256" key="1">
    <source>
        <dbReference type="ARBA" id="ARBA00004370"/>
    </source>
</evidence>
<dbReference type="Proteomes" id="UP000054466">
    <property type="component" value="Unassembled WGS sequence"/>
</dbReference>
<feature type="chain" id="PRO_5002239930" description="DOMON domain-containing protein" evidence="9">
    <location>
        <begin position="19"/>
        <end position="473"/>
    </location>
</feature>
<keyword evidence="9" id="KW-0732">Signal</keyword>
<dbReference type="PANTHER" id="PTHR47797:SF1">
    <property type="entry name" value="CYTOCHROME B561 DOMAIN-CONTAINING PROTEIN-RELATED"/>
    <property type="match status" value="1"/>
</dbReference>
<dbReference type="EMBL" id="KN847041">
    <property type="protein sequence ID" value="KIW32570.1"/>
    <property type="molecule type" value="Genomic_DNA"/>
</dbReference>
<comment type="subcellular location">
    <subcellularLocation>
        <location evidence="1">Membrane</location>
    </subcellularLocation>
</comment>
<evidence type="ECO:0000256" key="4">
    <source>
        <dbReference type="ARBA" id="ARBA00022982"/>
    </source>
</evidence>
<feature type="transmembrane region" description="Helical" evidence="8">
    <location>
        <begin position="341"/>
        <end position="360"/>
    </location>
</feature>
<keyword evidence="5 8" id="KW-1133">Transmembrane helix</keyword>
<organism evidence="11 12">
    <name type="scientific">Cladophialophora immunda</name>
    <dbReference type="NCBI Taxonomy" id="569365"/>
    <lineage>
        <taxon>Eukaryota</taxon>
        <taxon>Fungi</taxon>
        <taxon>Dikarya</taxon>
        <taxon>Ascomycota</taxon>
        <taxon>Pezizomycotina</taxon>
        <taxon>Eurotiomycetes</taxon>
        <taxon>Chaetothyriomycetidae</taxon>
        <taxon>Chaetothyriales</taxon>
        <taxon>Herpotrichiellaceae</taxon>
        <taxon>Cladophialophora</taxon>
    </lineage>
</organism>
<dbReference type="PANTHER" id="PTHR47797">
    <property type="entry name" value="DEHYDROGENASE, PUTATIVE (AFU_ORTHOLOGUE AFUA_8G05805)-RELATED"/>
    <property type="match status" value="1"/>
</dbReference>
<dbReference type="GeneID" id="27343294"/>
<dbReference type="STRING" id="569365.A0A0D2CRK8"/>
<feature type="compositionally biased region" description="Basic and acidic residues" evidence="7">
    <location>
        <begin position="449"/>
        <end position="473"/>
    </location>
</feature>
<protein>
    <recommendedName>
        <fullName evidence="10">DOMON domain-containing protein</fullName>
    </recommendedName>
</protein>
<feature type="transmembrane region" description="Helical" evidence="8">
    <location>
        <begin position="310"/>
        <end position="329"/>
    </location>
</feature>
<dbReference type="PROSITE" id="PS50836">
    <property type="entry name" value="DOMON"/>
    <property type="match status" value="1"/>
</dbReference>
<feature type="transmembrane region" description="Helical" evidence="8">
    <location>
        <begin position="413"/>
        <end position="433"/>
    </location>
</feature>
<feature type="compositionally biased region" description="Polar residues" evidence="7">
    <location>
        <begin position="156"/>
        <end position="171"/>
    </location>
</feature>
<name>A0A0D2CRK8_9EURO</name>
<dbReference type="SUPFAM" id="SSF49344">
    <property type="entry name" value="CBD9-like"/>
    <property type="match status" value="1"/>
</dbReference>
<dbReference type="SMART" id="SM00665">
    <property type="entry name" value="B561"/>
    <property type="match status" value="1"/>
</dbReference>
<evidence type="ECO:0000256" key="3">
    <source>
        <dbReference type="ARBA" id="ARBA00022692"/>
    </source>
</evidence>
<dbReference type="AlphaFoldDB" id="A0A0D2CRK8"/>
<dbReference type="Gene3D" id="1.20.120.1770">
    <property type="match status" value="1"/>
</dbReference>
<dbReference type="OrthoDB" id="19261at2759"/>
<feature type="signal peptide" evidence="9">
    <location>
        <begin position="1"/>
        <end position="18"/>
    </location>
</feature>
<feature type="transmembrane region" description="Helical" evidence="8">
    <location>
        <begin position="380"/>
        <end position="401"/>
    </location>
</feature>
<evidence type="ECO:0000313" key="11">
    <source>
        <dbReference type="EMBL" id="KIW32570.1"/>
    </source>
</evidence>
<sequence>MVQKSVLATAALVAGSAAQFASFSSSSYALAVNVPSDTASSGSGSLFLQISAPSGTQWVGFGQGSGMAGANMLVVYAADSNNVTVSPRLGTGHVQPQFNSDASVSLLEGSGIASDGSLVANIRCDTCLSWSGGSMSPTDSSSSWIFAYKSGDPLDSTDTSANIKQHDSTGGFNLDLTQGVGGSSSNPFVAASSDSSSSASASASAAPSETASASSGSGSQSTSGSPATATDSGTATVSSVVTPTGGVSNPIVSSNPSSSSATEVSDGPDDTIRTAHAVIMPLVFVVMFPLAALTLYLPYSNKVRHIHAPLQVLSLILMIVGLGLGVQLGKQVDNLDGYHMVIGYILVAWMGVFQPTLGLLQHIHFRKYGSRSAYGQTHRWLGRAMILLGVVNGGLGFKTAGMIGSDDVPTYSVVVYSVFAAVVFIVYLVVLFFPRYTNGVEGSQSLPGEKPRPRSEGYEMHGRSYDGGRARRG</sequence>
<dbReference type="InterPro" id="IPR005018">
    <property type="entry name" value="DOMON_domain"/>
</dbReference>
<evidence type="ECO:0000256" key="8">
    <source>
        <dbReference type="SAM" id="Phobius"/>
    </source>
</evidence>
<evidence type="ECO:0000256" key="6">
    <source>
        <dbReference type="ARBA" id="ARBA00023136"/>
    </source>
</evidence>
<keyword evidence="12" id="KW-1185">Reference proteome</keyword>
<dbReference type="InterPro" id="IPR015920">
    <property type="entry name" value="Cellobiose_DH-like_cyt"/>
</dbReference>
<keyword evidence="2" id="KW-0813">Transport</keyword>
<reference evidence="11 12" key="1">
    <citation type="submission" date="2015-01" db="EMBL/GenBank/DDBJ databases">
        <title>The Genome Sequence of Cladophialophora immunda CBS83496.</title>
        <authorList>
            <consortium name="The Broad Institute Genomics Platform"/>
            <person name="Cuomo C."/>
            <person name="de Hoog S."/>
            <person name="Gorbushina A."/>
            <person name="Stielow B."/>
            <person name="Teixiera M."/>
            <person name="Abouelleil A."/>
            <person name="Chapman S.B."/>
            <person name="Priest M."/>
            <person name="Young S.K."/>
            <person name="Wortman J."/>
            <person name="Nusbaum C."/>
            <person name="Birren B."/>
        </authorList>
    </citation>
    <scope>NUCLEOTIDE SEQUENCE [LARGE SCALE GENOMIC DNA]</scope>
    <source>
        <strain evidence="11 12">CBS 83496</strain>
    </source>
</reference>
<evidence type="ECO:0000313" key="12">
    <source>
        <dbReference type="Proteomes" id="UP000054466"/>
    </source>
</evidence>
<dbReference type="InterPro" id="IPR006593">
    <property type="entry name" value="Cyt_b561/ferric_Rdtase_TM"/>
</dbReference>
<dbReference type="Pfam" id="PF03188">
    <property type="entry name" value="Cytochrom_B561"/>
    <property type="match status" value="1"/>
</dbReference>
<dbReference type="CDD" id="cd08760">
    <property type="entry name" value="Cyt_b561_FRRS1_like"/>
    <property type="match status" value="1"/>
</dbReference>
<feature type="compositionally biased region" description="Low complexity" evidence="7">
    <location>
        <begin position="183"/>
        <end position="260"/>
    </location>
</feature>
<keyword evidence="6 8" id="KW-0472">Membrane</keyword>
<evidence type="ECO:0000256" key="5">
    <source>
        <dbReference type="ARBA" id="ARBA00022989"/>
    </source>
</evidence>
<feature type="region of interest" description="Disordered" evidence="7">
    <location>
        <begin position="442"/>
        <end position="473"/>
    </location>
</feature>
<dbReference type="CDD" id="cd09630">
    <property type="entry name" value="CDH_like_cytochrome"/>
    <property type="match status" value="1"/>
</dbReference>
<feature type="region of interest" description="Disordered" evidence="7">
    <location>
        <begin position="156"/>
        <end position="268"/>
    </location>
</feature>